<name>A0A2S4V2W4_9BASI</name>
<keyword evidence="2" id="KW-0472">Membrane</keyword>
<gene>
    <name evidence="3" type="ORF">PSTT_10794</name>
</gene>
<feature type="region of interest" description="Disordered" evidence="1">
    <location>
        <begin position="32"/>
        <end position="52"/>
    </location>
</feature>
<evidence type="ECO:0000256" key="2">
    <source>
        <dbReference type="SAM" id="Phobius"/>
    </source>
</evidence>
<proteinExistence type="predicted"/>
<evidence type="ECO:0000256" key="1">
    <source>
        <dbReference type="SAM" id="MobiDB-lite"/>
    </source>
</evidence>
<keyword evidence="2" id="KW-0812">Transmembrane</keyword>
<dbReference type="AlphaFoldDB" id="A0A2S4V2W4"/>
<comment type="caution">
    <text evidence="3">The sequence shown here is derived from an EMBL/GenBank/DDBJ whole genome shotgun (WGS) entry which is preliminary data.</text>
</comment>
<dbReference type="EMBL" id="PKSL01000119">
    <property type="protein sequence ID" value="POW03848.1"/>
    <property type="molecule type" value="Genomic_DNA"/>
</dbReference>
<feature type="transmembrane region" description="Helical" evidence="2">
    <location>
        <begin position="6"/>
        <end position="22"/>
    </location>
</feature>
<feature type="compositionally biased region" description="Polar residues" evidence="1">
    <location>
        <begin position="42"/>
        <end position="52"/>
    </location>
</feature>
<evidence type="ECO:0000313" key="3">
    <source>
        <dbReference type="EMBL" id="POW03848.1"/>
    </source>
</evidence>
<organism evidence="3 4">
    <name type="scientific">Puccinia striiformis</name>
    <dbReference type="NCBI Taxonomy" id="27350"/>
    <lineage>
        <taxon>Eukaryota</taxon>
        <taxon>Fungi</taxon>
        <taxon>Dikarya</taxon>
        <taxon>Basidiomycota</taxon>
        <taxon>Pucciniomycotina</taxon>
        <taxon>Pucciniomycetes</taxon>
        <taxon>Pucciniales</taxon>
        <taxon>Pucciniaceae</taxon>
        <taxon>Puccinia</taxon>
    </lineage>
</organism>
<evidence type="ECO:0000313" key="4">
    <source>
        <dbReference type="Proteomes" id="UP000239156"/>
    </source>
</evidence>
<protein>
    <submittedName>
        <fullName evidence="3">Uncharacterized protein</fullName>
    </submittedName>
</protein>
<reference evidence="3" key="1">
    <citation type="submission" date="2017-12" db="EMBL/GenBank/DDBJ databases">
        <title>Gene loss provides genomic basis for host adaptation in cereal stripe rust fungi.</title>
        <authorList>
            <person name="Xia C."/>
        </authorList>
    </citation>
    <scope>NUCLEOTIDE SEQUENCE [LARGE SCALE GENOMIC DNA]</scope>
    <source>
        <strain evidence="3">93-210</strain>
    </source>
</reference>
<dbReference type="Proteomes" id="UP000239156">
    <property type="component" value="Unassembled WGS sequence"/>
</dbReference>
<dbReference type="VEuPathDB" id="FungiDB:PSTT_10794"/>
<keyword evidence="4" id="KW-1185">Reference proteome</keyword>
<accession>A0A2S4V2W4</accession>
<sequence>MDVLIWRRLLLTPISIFNAGLTRRRRQLKMPNIGQRLPKTLPGSNTGFDNSNVPNYTHGQFVSACK</sequence>
<keyword evidence="2" id="KW-1133">Transmembrane helix</keyword>